<dbReference type="Proteomes" id="UP000027725">
    <property type="component" value="Unassembled WGS sequence"/>
</dbReference>
<dbReference type="Gene3D" id="1.10.10.60">
    <property type="entry name" value="Homeodomain-like"/>
    <property type="match status" value="1"/>
</dbReference>
<keyword evidence="2 4" id="KW-0238">DNA-binding</keyword>
<dbReference type="Pfam" id="PF16925">
    <property type="entry name" value="TetR_C_13"/>
    <property type="match status" value="1"/>
</dbReference>
<sequence>MPREPSYNRDAALDAAMALFWVKGYTATSLKDLEQALKMRPGSIYAAFQSKEALFRATLDLYAERMEAELGAMIQDAPSALSALRGYLLSLGGLDACNKPSTACMLVKSLLEIQTDHPELRGAVLDHLDTIRRLLEDGFSKARAAGEIPADADPARLARRMQTYIFGLKIQAQRETDPDAMQRLAQDLADEISELRRAA</sequence>
<proteinExistence type="predicted"/>
<dbReference type="InterPro" id="IPR036271">
    <property type="entry name" value="Tet_transcr_reg_TetR-rel_C_sf"/>
</dbReference>
<evidence type="ECO:0000256" key="4">
    <source>
        <dbReference type="PROSITE-ProRule" id="PRU00335"/>
    </source>
</evidence>
<feature type="domain" description="HTH tetR-type" evidence="5">
    <location>
        <begin position="6"/>
        <end position="66"/>
    </location>
</feature>
<evidence type="ECO:0000313" key="7">
    <source>
        <dbReference type="Proteomes" id="UP000027725"/>
    </source>
</evidence>
<reference evidence="6 7" key="1">
    <citation type="submission" date="2014-03" db="EMBL/GenBank/DDBJ databases">
        <title>The draft genome sequence of Thioclava dalianensis DLFJ1-1.</title>
        <authorList>
            <person name="Lai Q."/>
            <person name="Shao Z."/>
        </authorList>
    </citation>
    <scope>NUCLEOTIDE SEQUENCE [LARGE SCALE GENOMIC DNA]</scope>
    <source>
        <strain evidence="6 7">DLFJ1-1</strain>
    </source>
</reference>
<evidence type="ECO:0000313" key="6">
    <source>
        <dbReference type="EMBL" id="KEP69945.1"/>
    </source>
</evidence>
<evidence type="ECO:0000256" key="3">
    <source>
        <dbReference type="ARBA" id="ARBA00023163"/>
    </source>
</evidence>
<dbReference type="GO" id="GO:0003677">
    <property type="term" value="F:DNA binding"/>
    <property type="evidence" value="ECO:0007669"/>
    <property type="project" value="UniProtKB-UniRule"/>
</dbReference>
<dbReference type="OrthoDB" id="9779746at2"/>
<dbReference type="PROSITE" id="PS50977">
    <property type="entry name" value="HTH_TETR_2"/>
    <property type="match status" value="1"/>
</dbReference>
<dbReference type="Pfam" id="PF00440">
    <property type="entry name" value="TetR_N"/>
    <property type="match status" value="1"/>
</dbReference>
<gene>
    <name evidence="6" type="ORF">DL1_20885</name>
</gene>
<dbReference type="InterPro" id="IPR001647">
    <property type="entry name" value="HTH_TetR"/>
</dbReference>
<dbReference type="eggNOG" id="COG1309">
    <property type="taxonomic scope" value="Bacteria"/>
</dbReference>
<dbReference type="EMBL" id="JHEH01000009">
    <property type="protein sequence ID" value="KEP69945.1"/>
    <property type="molecule type" value="Genomic_DNA"/>
</dbReference>
<accession>A0A074TIF3</accession>
<dbReference type="SUPFAM" id="SSF46689">
    <property type="entry name" value="Homeodomain-like"/>
    <property type="match status" value="1"/>
</dbReference>
<dbReference type="PANTHER" id="PTHR47506">
    <property type="entry name" value="TRANSCRIPTIONAL REGULATORY PROTEIN"/>
    <property type="match status" value="1"/>
</dbReference>
<keyword evidence="1" id="KW-0805">Transcription regulation</keyword>
<protein>
    <submittedName>
        <fullName evidence="6">TetR family transcriptional regulator</fullName>
    </submittedName>
</protein>
<keyword evidence="3" id="KW-0804">Transcription</keyword>
<evidence type="ECO:0000256" key="1">
    <source>
        <dbReference type="ARBA" id="ARBA00023015"/>
    </source>
</evidence>
<comment type="caution">
    <text evidence="6">The sequence shown here is derived from an EMBL/GenBank/DDBJ whole genome shotgun (WGS) entry which is preliminary data.</text>
</comment>
<evidence type="ECO:0000259" key="5">
    <source>
        <dbReference type="PROSITE" id="PS50977"/>
    </source>
</evidence>
<dbReference type="InterPro" id="IPR009057">
    <property type="entry name" value="Homeodomain-like_sf"/>
</dbReference>
<evidence type="ECO:0000256" key="2">
    <source>
        <dbReference type="ARBA" id="ARBA00023125"/>
    </source>
</evidence>
<organism evidence="6 7">
    <name type="scientific">Thioclava dalianensis</name>
    <dbReference type="NCBI Taxonomy" id="1185766"/>
    <lineage>
        <taxon>Bacteria</taxon>
        <taxon>Pseudomonadati</taxon>
        <taxon>Pseudomonadota</taxon>
        <taxon>Alphaproteobacteria</taxon>
        <taxon>Rhodobacterales</taxon>
        <taxon>Paracoccaceae</taxon>
        <taxon>Thioclava</taxon>
    </lineage>
</organism>
<keyword evidence="7" id="KW-1185">Reference proteome</keyword>
<name>A0A074TIF3_9RHOB</name>
<dbReference type="SUPFAM" id="SSF48498">
    <property type="entry name" value="Tetracyclin repressor-like, C-terminal domain"/>
    <property type="match status" value="1"/>
</dbReference>
<feature type="DNA-binding region" description="H-T-H motif" evidence="4">
    <location>
        <begin position="29"/>
        <end position="48"/>
    </location>
</feature>
<dbReference type="InterPro" id="IPR011075">
    <property type="entry name" value="TetR_C"/>
</dbReference>
<dbReference type="PANTHER" id="PTHR47506:SF10">
    <property type="entry name" value="TRANSCRIPTIONAL REGULATORY PROTEIN"/>
    <property type="match status" value="1"/>
</dbReference>
<dbReference type="Gene3D" id="1.10.357.10">
    <property type="entry name" value="Tetracycline Repressor, domain 2"/>
    <property type="match status" value="1"/>
</dbReference>
<dbReference type="AlphaFoldDB" id="A0A074TIF3"/>